<sequence>MEQGMPPTEKQLALEQPYYYSVAPQTRRDPELTWDPVFCKRALCRKEVLAVVLIINVGWIITALVATFIVRNAKTEPLEPSVPWSPACPNSWVGYQRKCYYFSEERGAWDSSQRKCSIYDASLAGIVGEQEKAFVMRYKGNRDYWIGLRRHLGQPWRWVDEAEFNRSLEVTEKGGGCAYLGDGVAVSSRCSLPRRWICSKLDAYTSGEGQVMGSSPDQGNGR</sequence>
<evidence type="ECO:0000256" key="1">
    <source>
        <dbReference type="ARBA" id="ARBA00004401"/>
    </source>
</evidence>
<accession>A0A8D0L9B2</accession>
<dbReference type="InterPro" id="IPR050828">
    <property type="entry name" value="C-type_lectin/matrix_domain"/>
</dbReference>
<dbReference type="InterPro" id="IPR033992">
    <property type="entry name" value="NKR-like_CTLD"/>
</dbReference>
<dbReference type="InterPro" id="IPR016186">
    <property type="entry name" value="C-type_lectin-like/link_sf"/>
</dbReference>
<evidence type="ECO:0000313" key="6">
    <source>
        <dbReference type="Proteomes" id="UP000694392"/>
    </source>
</evidence>
<dbReference type="GO" id="GO:0030246">
    <property type="term" value="F:carbohydrate binding"/>
    <property type="evidence" value="ECO:0007669"/>
    <property type="project" value="UniProtKB-KW"/>
</dbReference>
<dbReference type="SUPFAM" id="SSF56436">
    <property type="entry name" value="C-type lectin-like"/>
    <property type="match status" value="1"/>
</dbReference>
<dbReference type="Pfam" id="PF00059">
    <property type="entry name" value="Lectin_C"/>
    <property type="match status" value="1"/>
</dbReference>
<evidence type="ECO:0000313" key="5">
    <source>
        <dbReference type="Ensembl" id="ENSSPUP00000018206.1"/>
    </source>
</evidence>
<keyword evidence="3" id="KW-0812">Transmembrane</keyword>
<keyword evidence="6" id="KW-1185">Reference proteome</keyword>
<dbReference type="GO" id="GO:0005886">
    <property type="term" value="C:plasma membrane"/>
    <property type="evidence" value="ECO:0007669"/>
    <property type="project" value="UniProtKB-SubCell"/>
</dbReference>
<dbReference type="OMA" id="RDPELTW"/>
<feature type="domain" description="C-type lectin" evidence="4">
    <location>
        <begin position="95"/>
        <end position="199"/>
    </location>
</feature>
<dbReference type="Proteomes" id="UP000694392">
    <property type="component" value="Unplaced"/>
</dbReference>
<dbReference type="PANTHER" id="PTHR45710:SF35">
    <property type="entry name" value="C-TYPE LECTIN DOMAIN FAMILY 2 MEMBER D"/>
    <property type="match status" value="1"/>
</dbReference>
<keyword evidence="2" id="KW-0430">Lectin</keyword>
<protein>
    <recommendedName>
        <fullName evidence="4">C-type lectin domain-containing protein</fullName>
    </recommendedName>
</protein>
<dbReference type="Ensembl" id="ENSSPUT00000019386.1">
    <property type="protein sequence ID" value="ENSSPUP00000018206.1"/>
    <property type="gene ID" value="ENSSPUG00000014063.1"/>
</dbReference>
<evidence type="ECO:0000256" key="2">
    <source>
        <dbReference type="ARBA" id="ARBA00022734"/>
    </source>
</evidence>
<dbReference type="PROSITE" id="PS50041">
    <property type="entry name" value="C_TYPE_LECTIN_2"/>
    <property type="match status" value="1"/>
</dbReference>
<dbReference type="GeneTree" id="ENSGT00940000155319"/>
<dbReference type="SMART" id="SM00034">
    <property type="entry name" value="CLECT"/>
    <property type="match status" value="1"/>
</dbReference>
<reference evidence="5" key="1">
    <citation type="submission" date="2025-08" db="UniProtKB">
        <authorList>
            <consortium name="Ensembl"/>
        </authorList>
    </citation>
    <scope>IDENTIFICATION</scope>
</reference>
<evidence type="ECO:0000259" key="4">
    <source>
        <dbReference type="PROSITE" id="PS50041"/>
    </source>
</evidence>
<dbReference type="InterPro" id="IPR016187">
    <property type="entry name" value="CTDL_fold"/>
</dbReference>
<dbReference type="PANTHER" id="PTHR45710">
    <property type="entry name" value="C-TYPE LECTIN DOMAIN-CONTAINING PROTEIN 180"/>
    <property type="match status" value="1"/>
</dbReference>
<keyword evidence="3" id="KW-1133">Transmembrane helix</keyword>
<feature type="transmembrane region" description="Helical" evidence="3">
    <location>
        <begin position="48"/>
        <end position="70"/>
    </location>
</feature>
<dbReference type="CDD" id="cd03593">
    <property type="entry name" value="CLECT_NK_receptors_like"/>
    <property type="match status" value="1"/>
</dbReference>
<name>A0A8D0L9B2_SPHPU</name>
<dbReference type="InterPro" id="IPR001304">
    <property type="entry name" value="C-type_lectin-like"/>
</dbReference>
<evidence type="ECO:0000256" key="3">
    <source>
        <dbReference type="SAM" id="Phobius"/>
    </source>
</evidence>
<keyword evidence="3" id="KW-0472">Membrane</keyword>
<proteinExistence type="predicted"/>
<comment type="subcellular location">
    <subcellularLocation>
        <location evidence="1">Cell membrane</location>
        <topology evidence="1">Single-pass type II membrane protein</topology>
    </subcellularLocation>
</comment>
<reference evidence="5" key="2">
    <citation type="submission" date="2025-09" db="UniProtKB">
        <authorList>
            <consortium name="Ensembl"/>
        </authorList>
    </citation>
    <scope>IDENTIFICATION</scope>
</reference>
<dbReference type="Gene3D" id="3.10.100.10">
    <property type="entry name" value="Mannose-Binding Protein A, subunit A"/>
    <property type="match status" value="1"/>
</dbReference>
<dbReference type="AlphaFoldDB" id="A0A8D0L9B2"/>
<organism evidence="5 6">
    <name type="scientific">Sphenodon punctatus</name>
    <name type="common">Tuatara</name>
    <name type="synonym">Hatteria punctata</name>
    <dbReference type="NCBI Taxonomy" id="8508"/>
    <lineage>
        <taxon>Eukaryota</taxon>
        <taxon>Metazoa</taxon>
        <taxon>Chordata</taxon>
        <taxon>Craniata</taxon>
        <taxon>Vertebrata</taxon>
        <taxon>Euteleostomi</taxon>
        <taxon>Lepidosauria</taxon>
        <taxon>Sphenodontia</taxon>
        <taxon>Sphenodontidae</taxon>
        <taxon>Sphenodon</taxon>
    </lineage>
</organism>